<proteinExistence type="predicted"/>
<keyword evidence="3" id="KW-1185">Reference proteome</keyword>
<dbReference type="GeneID" id="7831554"/>
<feature type="compositionally biased region" description="Basic and acidic residues" evidence="1">
    <location>
        <begin position="146"/>
        <end position="156"/>
    </location>
</feature>
<feature type="region of interest" description="Disordered" evidence="1">
    <location>
        <begin position="107"/>
        <end position="177"/>
    </location>
</feature>
<feature type="compositionally biased region" description="Acidic residues" evidence="1">
    <location>
        <begin position="116"/>
        <end position="129"/>
    </location>
</feature>
<feature type="compositionally biased region" description="Acidic residues" evidence="1">
    <location>
        <begin position="84"/>
        <end position="94"/>
    </location>
</feature>
<evidence type="ECO:0000313" key="2">
    <source>
        <dbReference type="EMBL" id="EAS02104.2"/>
    </source>
</evidence>
<feature type="compositionally biased region" description="Polar residues" evidence="1">
    <location>
        <begin position="131"/>
        <end position="145"/>
    </location>
</feature>
<dbReference type="InParanoid" id="I7LWL3"/>
<dbReference type="OrthoDB" id="313333at2759"/>
<dbReference type="RefSeq" id="XP_001022349.2">
    <property type="nucleotide sequence ID" value="XM_001022349.2"/>
</dbReference>
<dbReference type="EMBL" id="GG662547">
    <property type="protein sequence ID" value="EAS02104.2"/>
    <property type="molecule type" value="Genomic_DNA"/>
</dbReference>
<accession>I7LWL3</accession>
<dbReference type="Proteomes" id="UP000009168">
    <property type="component" value="Unassembled WGS sequence"/>
</dbReference>
<dbReference type="AlphaFoldDB" id="I7LWL3"/>
<gene>
    <name evidence="2" type="ORF">TTHERM_00557850</name>
</gene>
<sequence length="214" mass="25331">MSKEIEKLINQQAKRQNLPIQYLRDKIYPELYQALVQLIDHIIKTDEIRKHQERLKRKKVFDKLEQKKVEKEKLKADLGSDYVSSEDDSLDFEDLGLEKEELEKILNERKKAKEDQDGDDKQEDGEDSESYNKSKNNIQSDSQDLNGDKQKDKGNKENLVLIEENEEKDEENEKDITAEREKITKELKQQREDLGFNPLKFLAEKLKEIHSQQN</sequence>
<evidence type="ECO:0000256" key="1">
    <source>
        <dbReference type="SAM" id="MobiDB-lite"/>
    </source>
</evidence>
<feature type="compositionally biased region" description="Acidic residues" evidence="1">
    <location>
        <begin position="163"/>
        <end position="173"/>
    </location>
</feature>
<organism evidence="2 3">
    <name type="scientific">Tetrahymena thermophila (strain SB210)</name>
    <dbReference type="NCBI Taxonomy" id="312017"/>
    <lineage>
        <taxon>Eukaryota</taxon>
        <taxon>Sar</taxon>
        <taxon>Alveolata</taxon>
        <taxon>Ciliophora</taxon>
        <taxon>Intramacronucleata</taxon>
        <taxon>Oligohymenophorea</taxon>
        <taxon>Hymenostomatida</taxon>
        <taxon>Tetrahymenina</taxon>
        <taxon>Tetrahymenidae</taxon>
        <taxon>Tetrahymena</taxon>
    </lineage>
</organism>
<protein>
    <submittedName>
        <fullName evidence="2">Uncharacterized protein</fullName>
    </submittedName>
</protein>
<name>I7LWL3_TETTS</name>
<reference evidence="3" key="1">
    <citation type="journal article" date="2006" name="PLoS Biol.">
        <title>Macronuclear genome sequence of the ciliate Tetrahymena thermophila, a model eukaryote.</title>
        <authorList>
            <person name="Eisen J.A."/>
            <person name="Coyne R.S."/>
            <person name="Wu M."/>
            <person name="Wu D."/>
            <person name="Thiagarajan M."/>
            <person name="Wortman J.R."/>
            <person name="Badger J.H."/>
            <person name="Ren Q."/>
            <person name="Amedeo P."/>
            <person name="Jones K.M."/>
            <person name="Tallon L.J."/>
            <person name="Delcher A.L."/>
            <person name="Salzberg S.L."/>
            <person name="Silva J.C."/>
            <person name="Haas B.J."/>
            <person name="Majoros W.H."/>
            <person name="Farzad M."/>
            <person name="Carlton J.M."/>
            <person name="Smith R.K. Jr."/>
            <person name="Garg J."/>
            <person name="Pearlman R.E."/>
            <person name="Karrer K.M."/>
            <person name="Sun L."/>
            <person name="Manning G."/>
            <person name="Elde N.C."/>
            <person name="Turkewitz A.P."/>
            <person name="Asai D.J."/>
            <person name="Wilkes D.E."/>
            <person name="Wang Y."/>
            <person name="Cai H."/>
            <person name="Collins K."/>
            <person name="Stewart B.A."/>
            <person name="Lee S.R."/>
            <person name="Wilamowska K."/>
            <person name="Weinberg Z."/>
            <person name="Ruzzo W.L."/>
            <person name="Wloga D."/>
            <person name="Gaertig J."/>
            <person name="Frankel J."/>
            <person name="Tsao C.-C."/>
            <person name="Gorovsky M.A."/>
            <person name="Keeling P.J."/>
            <person name="Waller R.F."/>
            <person name="Patron N.J."/>
            <person name="Cherry J.M."/>
            <person name="Stover N.A."/>
            <person name="Krieger C.J."/>
            <person name="del Toro C."/>
            <person name="Ryder H.F."/>
            <person name="Williamson S.C."/>
            <person name="Barbeau R.A."/>
            <person name="Hamilton E.P."/>
            <person name="Orias E."/>
        </authorList>
    </citation>
    <scope>NUCLEOTIDE SEQUENCE [LARGE SCALE GENOMIC DNA]</scope>
    <source>
        <strain evidence="3">SB210</strain>
    </source>
</reference>
<feature type="region of interest" description="Disordered" evidence="1">
    <location>
        <begin position="72"/>
        <end position="94"/>
    </location>
</feature>
<evidence type="ECO:0000313" key="3">
    <source>
        <dbReference type="Proteomes" id="UP000009168"/>
    </source>
</evidence>
<dbReference type="KEGG" id="tet:TTHERM_00557850"/>